<dbReference type="InterPro" id="IPR009061">
    <property type="entry name" value="DNA-bd_dom_put_sf"/>
</dbReference>
<feature type="region of interest" description="Disordered" evidence="10">
    <location>
        <begin position="1"/>
        <end position="42"/>
    </location>
</feature>
<organism evidence="12 13">
    <name type="scientific">Strongylocentrotus purpuratus</name>
    <name type="common">Purple sea urchin</name>
    <dbReference type="NCBI Taxonomy" id="7668"/>
    <lineage>
        <taxon>Eukaryota</taxon>
        <taxon>Metazoa</taxon>
        <taxon>Echinodermata</taxon>
        <taxon>Eleutherozoa</taxon>
        <taxon>Echinozoa</taxon>
        <taxon>Echinoidea</taxon>
        <taxon>Euechinoidea</taxon>
        <taxon>Echinacea</taxon>
        <taxon>Camarodonta</taxon>
        <taxon>Echinidea</taxon>
        <taxon>Strongylocentrotidae</taxon>
        <taxon>Strongylocentrotus</taxon>
    </lineage>
</organism>
<dbReference type="KEGG" id="spu:105437552"/>
<dbReference type="GO" id="GO:0006284">
    <property type="term" value="P:base-excision repair"/>
    <property type="evidence" value="ECO:0000318"/>
    <property type="project" value="GO_Central"/>
</dbReference>
<evidence type="ECO:0000313" key="13">
    <source>
        <dbReference type="Proteomes" id="UP000007110"/>
    </source>
</evidence>
<comment type="subcellular location">
    <subcellularLocation>
        <location evidence="1">Nucleus</location>
    </subcellularLocation>
</comment>
<keyword evidence="5" id="KW-0863">Zinc-finger</keyword>
<keyword evidence="3" id="KW-0479">Metal-binding</keyword>
<accession>A0A7M7N9E8</accession>
<evidence type="ECO:0000259" key="11">
    <source>
        <dbReference type="Pfam" id="PF05181"/>
    </source>
</evidence>
<dbReference type="NCBIfam" id="TIGR00598">
    <property type="entry name" value="rad14"/>
    <property type="match status" value="1"/>
</dbReference>
<dbReference type="FunFam" id="3.90.530.10:FF:000001">
    <property type="entry name" value="DNA repair protein complementing XP-A cells"/>
    <property type="match status" value="1"/>
</dbReference>
<evidence type="ECO:0000256" key="3">
    <source>
        <dbReference type="ARBA" id="ARBA00022723"/>
    </source>
</evidence>
<dbReference type="InterPro" id="IPR022656">
    <property type="entry name" value="XPA_C"/>
</dbReference>
<evidence type="ECO:0000313" key="12">
    <source>
        <dbReference type="EnsemblMetazoa" id="XP_030832430"/>
    </source>
</evidence>
<dbReference type="OMA" id="EFGEDTY"/>
<dbReference type="InterPro" id="IPR022652">
    <property type="entry name" value="Znf_XPA_CS"/>
</dbReference>
<keyword evidence="6" id="KW-0862">Zinc</keyword>
<evidence type="ECO:0000256" key="4">
    <source>
        <dbReference type="ARBA" id="ARBA00022763"/>
    </source>
</evidence>
<comment type="similarity">
    <text evidence="2">Belongs to the XPA family.</text>
</comment>
<keyword evidence="13" id="KW-1185">Reference proteome</keyword>
<evidence type="ECO:0000256" key="7">
    <source>
        <dbReference type="ARBA" id="ARBA00023125"/>
    </source>
</evidence>
<dbReference type="Gene3D" id="3.90.530.10">
    <property type="entry name" value="XPA C-terminal domain"/>
    <property type="match status" value="1"/>
</dbReference>
<feature type="compositionally biased region" description="Polar residues" evidence="10">
    <location>
        <begin position="1"/>
        <end position="19"/>
    </location>
</feature>
<keyword evidence="7" id="KW-0238">DNA-binding</keyword>
<proteinExistence type="inferred from homology"/>
<dbReference type="RefSeq" id="XP_030832430.1">
    <property type="nucleotide sequence ID" value="XM_030976570.1"/>
</dbReference>
<evidence type="ECO:0000256" key="5">
    <source>
        <dbReference type="ARBA" id="ARBA00022771"/>
    </source>
</evidence>
<keyword evidence="9" id="KW-0539">Nucleus</keyword>
<dbReference type="Pfam" id="PF05181">
    <property type="entry name" value="XPA_C"/>
    <property type="match status" value="1"/>
</dbReference>
<dbReference type="GO" id="GO:0070914">
    <property type="term" value="P:UV-damage excision repair"/>
    <property type="evidence" value="ECO:0000318"/>
    <property type="project" value="GO_Central"/>
</dbReference>
<sequence>MERNQETTQEPHGVPSTSDGVVRPKPKLSAAQRAKVERNRQRALLLKQARLSARPYPEGRGSKSTGNAEMLLKTGRVVDTGAGFLLEEGDGDPLDMVLMPKEPGPILGGDPLRCQECGRGFQDSYLSKHFELSVCDECRDNDEKHVLITKTDARNEFLLKDEDFEKREPPLKFITRKNPHNVRWGEMKLFLRLHVEERALEVWGDPETMEEAREQREVNKQKQKQKKFNKKVKDLRRAVRTSMWTKDLSVHQHTYGEETFDEETDMYSKKCSGCEQVVSYEKM</sequence>
<dbReference type="PROSITE" id="PS00752">
    <property type="entry name" value="XPA_1"/>
    <property type="match status" value="1"/>
</dbReference>
<dbReference type="CDD" id="cd21076">
    <property type="entry name" value="DBD_XPA"/>
    <property type="match status" value="1"/>
</dbReference>
<dbReference type="PANTHER" id="PTHR10142">
    <property type="entry name" value="DNA REPAIR PROTEIN COMPLEMENTING XP-A CELLS"/>
    <property type="match status" value="1"/>
</dbReference>
<dbReference type="SUPFAM" id="SSF46955">
    <property type="entry name" value="Putative DNA-binding domain"/>
    <property type="match status" value="1"/>
</dbReference>
<protein>
    <recommendedName>
        <fullName evidence="11">XPA C-terminal domain-containing protein</fullName>
    </recommendedName>
</protein>
<feature type="domain" description="XPA C-terminal" evidence="11">
    <location>
        <begin position="144"/>
        <end position="195"/>
    </location>
</feature>
<evidence type="ECO:0000256" key="1">
    <source>
        <dbReference type="ARBA" id="ARBA00004123"/>
    </source>
</evidence>
<dbReference type="Proteomes" id="UP000007110">
    <property type="component" value="Unassembled WGS sequence"/>
</dbReference>
<dbReference type="PANTHER" id="PTHR10142:SF0">
    <property type="entry name" value="DNA REPAIR PROTEIN COMPLEMENTING XP-A CELLS"/>
    <property type="match status" value="1"/>
</dbReference>
<keyword evidence="4" id="KW-0227">DNA damage</keyword>
<dbReference type="OrthoDB" id="68328at2759"/>
<dbReference type="InterPro" id="IPR000465">
    <property type="entry name" value="XPA/RAD14"/>
</dbReference>
<dbReference type="InParanoid" id="A0A7M7N9E8"/>
<evidence type="ECO:0000256" key="9">
    <source>
        <dbReference type="ARBA" id="ARBA00023242"/>
    </source>
</evidence>
<evidence type="ECO:0000256" key="10">
    <source>
        <dbReference type="SAM" id="MobiDB-lite"/>
    </source>
</evidence>
<dbReference type="AlphaFoldDB" id="A0A7M7N9E8"/>
<dbReference type="CTD" id="7507"/>
<dbReference type="GO" id="GO:0003684">
    <property type="term" value="F:damaged DNA binding"/>
    <property type="evidence" value="ECO:0000318"/>
    <property type="project" value="GO_Central"/>
</dbReference>
<reference evidence="12" key="2">
    <citation type="submission" date="2021-01" db="UniProtKB">
        <authorList>
            <consortium name="EnsemblMetazoa"/>
        </authorList>
    </citation>
    <scope>IDENTIFICATION</scope>
</reference>
<dbReference type="GO" id="GO:1901255">
    <property type="term" value="P:nucleotide-excision repair involved in interstrand cross-link repair"/>
    <property type="evidence" value="ECO:0000318"/>
    <property type="project" value="GO_Central"/>
</dbReference>
<dbReference type="GO" id="GO:0008270">
    <property type="term" value="F:zinc ion binding"/>
    <property type="evidence" value="ECO:0007669"/>
    <property type="project" value="UniProtKB-KW"/>
</dbReference>
<keyword evidence="8" id="KW-0234">DNA repair</keyword>
<evidence type="ECO:0000256" key="6">
    <source>
        <dbReference type="ARBA" id="ARBA00022833"/>
    </source>
</evidence>
<dbReference type="GO" id="GO:0000715">
    <property type="term" value="P:nucleotide-excision repair, DNA damage recognition"/>
    <property type="evidence" value="ECO:0000318"/>
    <property type="project" value="GO_Central"/>
</dbReference>
<dbReference type="EnsemblMetazoa" id="XM_030976570">
    <property type="protein sequence ID" value="XP_030832430"/>
    <property type="gene ID" value="LOC105437552"/>
</dbReference>
<name>A0A7M7N9E8_STRPU</name>
<dbReference type="GeneID" id="105437552"/>
<dbReference type="GO" id="GO:0000110">
    <property type="term" value="C:nucleotide-excision repair factor 1 complex"/>
    <property type="evidence" value="ECO:0000318"/>
    <property type="project" value="GO_Central"/>
</dbReference>
<reference evidence="13" key="1">
    <citation type="submission" date="2015-02" db="EMBL/GenBank/DDBJ databases">
        <title>Genome sequencing for Strongylocentrotus purpuratus.</title>
        <authorList>
            <person name="Murali S."/>
            <person name="Liu Y."/>
            <person name="Vee V."/>
            <person name="English A."/>
            <person name="Wang M."/>
            <person name="Skinner E."/>
            <person name="Han Y."/>
            <person name="Muzny D.M."/>
            <person name="Worley K.C."/>
            <person name="Gibbs R.A."/>
        </authorList>
    </citation>
    <scope>NUCLEOTIDE SEQUENCE</scope>
</reference>
<evidence type="ECO:0000256" key="2">
    <source>
        <dbReference type="ARBA" id="ARBA00005548"/>
    </source>
</evidence>
<dbReference type="SUPFAM" id="SSF57716">
    <property type="entry name" value="Glucocorticoid receptor-like (DNA-binding domain)"/>
    <property type="match status" value="1"/>
</dbReference>
<dbReference type="Pfam" id="PF01286">
    <property type="entry name" value="XPA_N"/>
    <property type="match status" value="1"/>
</dbReference>
<evidence type="ECO:0000256" key="8">
    <source>
        <dbReference type="ARBA" id="ARBA00023204"/>
    </source>
</evidence>
<dbReference type="InterPro" id="IPR037129">
    <property type="entry name" value="XPA_sf"/>
</dbReference>